<dbReference type="InterPro" id="IPR011427">
    <property type="entry name" value="Polymorphic_membr_middle"/>
</dbReference>
<keyword evidence="6" id="KW-0964">Secreted</keyword>
<sequence length="1754" mass="183406">MSSMKWLSATAVFAAVLPSVSGFCFPEPKELNFSRVGTSSSTTFTETVGEAGAEYIVSGNASFTKFTNIPTTDTTTPTNSNSSSSNGETASVSEDSDSTTTTPDPKGGGAFYNAHSGVLSFMTRSGTEGSLTLSEIKMTGEGGAIFSQGELLFTDLTGLTIQNNLSQLSGGAIFGGSTISLSGITKATFSSNSAEVPAPVKKPTEPKAQTASETSGSSSSSGNDSVSSPSSSRAEPAVANLQSHFICATATPAAQTDTETSTPSHKPGSGGAIYAKGDLTIADSQEVLFSINKATKDGGAIFAEKDVSFENITSLKVQTNGAEEKGGAIYAKGDLSIQSSKQSLFNSNYSKQGGGALYVEGDINFQDLEEIRIKYNKAGTFETKKITLPKAQASAGNADAWASSSPQSGSGATTVSNSGDSSSGSDSDTSETVPATAKGGGLYTDKNLSITNITGIIEIANNKATDVGGGAYVKGTLTCENSHRLQFLKNSSDKQGGGIYGEDNITLSNLTGKTLFQENTAKEEGGGLFIKGTDKALTMTGLDSFCLINNTSEKHGGGAFVTKEISQTYTSDVETIPGITPVHGETVITGNKSTGGNGGGVCTKRLALSNLQSISISGNSAAENGGGAHTCPDSFPTADTAEQPAAASAATSTPKSAPVVSTALSTPSSSTVSSLTLLAASSQASPATSNKETQDPNADTDLLIDYVVDTTISKNTAKKGGGIYAKKAKMSRIDQLNISENSATEIGGGICCKESLELDTLVSLSVTENLVGKEGGGLHAKTVNISNLKSGFSFSNNKANSSSTGVATTASAPAAAAASLQAAAAAAPSSPATPTYSGVVGGAIYGEKVTFSQCSGTCQFSGNQAIDNNPSQSSLNVQGGAIYAKTSLSIGSSDAGTSYIFSGNSVSTGKSQTTGQIAGGAIYSPTVTLNCPATFSNNTASMATPKTSSEDGSSGNSIKDTIGGAIAGTAITLSGVSRFSGNTADLGAAIGTLANANTPSTTSGSQNSITEKITLENGSFIFERNQANKRGAIYSPSVSIKGNNITFNQNTSTHDGSAIYFTKDATIESLGSVLFTGNNVTATQASSATSGQNTNTANYGAAIFGDPGTTQSSQTDAILTLLASSGNITFSNNSLQNNQGDTPASKFCSIAGYVKLSLQAAKGKTISFFDCVHISTKKTGSTQKVYETLDINKEEKSNPYTGTIVFSSELHENKSYIPQNAILHNGTLVLKEKTELHVVSFEQKEGSKLIMEPGAVLSNQNIANGALAINGLTIDLSSMGTPQAGEIFSPPELRIVATTSSASGGSGVSSSIPTNPKRISAAAPSGSAATTPTMSENKVFLTGDLTLIDPNRNFYQNPILGSDLDVPLIKLPTDTSDVQVYDLTLSGDLFPQKGYMGTWTLDSNPQTGKLQARWTFDTYRRWVYIPRDNHFYANSILGSQNSMIVVKQGLINNMLNNARFDDIAYNNFWVSGVGTFLAQQGTPLSEEFSYYSRGTSVAIDAKPRQDFILGAAFSKMVGKTKAIKKMHNYFHKGSEYSYQASVYGGKFLYFLLNKQHGWALPFLIQGVVSYGHIKHDTTTLYPSIHERNKGDWEDLGWLADLRISMDLKEPSKDSSKRITVYGELEYSSIRQKQFTEIDYDPRHFDDCAYRNLSLPVGCAVEGAIMNCNILMYNKLALAYMPSIYRNNPVCKYRVLSSNEAGQVICGVPTRTSARAEYSTQLYLGPFWTLYGNYTIDVGMYTLSQMTSCGARMIF</sequence>
<dbReference type="SMART" id="SM00869">
    <property type="entry name" value="Autotransporter"/>
    <property type="match status" value="1"/>
</dbReference>
<dbReference type="InterPro" id="IPR005546">
    <property type="entry name" value="Autotransporte_beta"/>
</dbReference>
<feature type="compositionally biased region" description="Low complexity" evidence="11">
    <location>
        <begin position="212"/>
        <end position="232"/>
    </location>
</feature>
<keyword evidence="9" id="KW-0472">Membrane</keyword>
<keyword evidence="10" id="KW-0998">Cell outer membrane</keyword>
<gene>
    <name evidence="13" type="ordered locus">CTO_0448</name>
</gene>
<dbReference type="Gene3D" id="2.40.128.130">
    <property type="entry name" value="Autotransporter beta-domain"/>
    <property type="match status" value="1"/>
</dbReference>
<dbReference type="SUPFAM" id="SSF103515">
    <property type="entry name" value="Autotransporter"/>
    <property type="match status" value="1"/>
</dbReference>
<evidence type="ECO:0000256" key="10">
    <source>
        <dbReference type="ARBA" id="ARBA00023237"/>
    </source>
</evidence>
<dbReference type="Proteomes" id="UP000009287">
    <property type="component" value="Chromosome"/>
</dbReference>
<accession>G4NNF4</accession>
<evidence type="ECO:0000256" key="3">
    <source>
        <dbReference type="ARBA" id="ARBA00007542"/>
    </source>
</evidence>
<dbReference type="Pfam" id="PF03797">
    <property type="entry name" value="Autotransporter"/>
    <property type="match status" value="1"/>
</dbReference>
<feature type="compositionally biased region" description="Polar residues" evidence="11">
    <location>
        <begin position="252"/>
        <end position="264"/>
    </location>
</feature>
<comment type="similarity">
    <text evidence="3">Belongs to the PMP outer membrane protein family.</text>
</comment>
<keyword evidence="8" id="KW-0732">Signal</keyword>
<dbReference type="EMBL" id="CP002401">
    <property type="protein sequence ID" value="AEP35267.1"/>
    <property type="molecule type" value="Genomic_DNA"/>
</dbReference>
<name>G4NNF4_CHLT4</name>
<feature type="compositionally biased region" description="Polar residues" evidence="11">
    <location>
        <begin position="402"/>
        <end position="412"/>
    </location>
</feature>
<feature type="region of interest" description="Disordered" evidence="11">
    <location>
        <begin position="621"/>
        <end position="668"/>
    </location>
</feature>
<evidence type="ECO:0000256" key="5">
    <source>
        <dbReference type="ARBA" id="ARBA00022512"/>
    </source>
</evidence>
<evidence type="ECO:0000256" key="4">
    <source>
        <dbReference type="ARBA" id="ARBA00022452"/>
    </source>
</evidence>
<evidence type="ECO:0000256" key="1">
    <source>
        <dbReference type="ARBA" id="ARBA00004191"/>
    </source>
</evidence>
<feature type="compositionally biased region" description="Low complexity" evidence="11">
    <location>
        <begin position="1299"/>
        <end position="1311"/>
    </location>
</feature>
<keyword evidence="7" id="KW-0812">Transmembrane</keyword>
<feature type="region of interest" description="Disordered" evidence="11">
    <location>
        <begin position="252"/>
        <end position="271"/>
    </location>
</feature>
<evidence type="ECO:0000256" key="2">
    <source>
        <dbReference type="ARBA" id="ARBA00004416"/>
    </source>
</evidence>
<dbReference type="InterPro" id="IPR036709">
    <property type="entry name" value="Autotransporte_beta_dom_sf"/>
</dbReference>
<dbReference type="InterPro" id="IPR006626">
    <property type="entry name" value="PbH1"/>
</dbReference>
<evidence type="ECO:0000256" key="6">
    <source>
        <dbReference type="ARBA" id="ARBA00022525"/>
    </source>
</evidence>
<evidence type="ECO:0000313" key="13">
    <source>
        <dbReference type="EMBL" id="AEP35267.1"/>
    </source>
</evidence>
<dbReference type="InterPro" id="IPR051246">
    <property type="entry name" value="WDR48"/>
</dbReference>
<evidence type="ECO:0000313" key="14">
    <source>
        <dbReference type="Proteomes" id="UP000009287"/>
    </source>
</evidence>
<feature type="compositionally biased region" description="Low complexity" evidence="11">
    <location>
        <begin position="636"/>
        <end position="668"/>
    </location>
</feature>
<dbReference type="KEGG" id="cra:CTO_0448"/>
<feature type="domain" description="Autotransporter" evidence="12">
    <location>
        <begin position="1461"/>
        <end position="1754"/>
    </location>
</feature>
<evidence type="ECO:0000256" key="9">
    <source>
        <dbReference type="ARBA" id="ARBA00023136"/>
    </source>
</evidence>
<dbReference type="Pfam" id="PF07548">
    <property type="entry name" value="ChlamPMP_M"/>
    <property type="match status" value="1"/>
</dbReference>
<evidence type="ECO:0000256" key="8">
    <source>
        <dbReference type="ARBA" id="ARBA00022729"/>
    </source>
</evidence>
<dbReference type="NCBIfam" id="TIGR01376">
    <property type="entry name" value="POMP_repeat"/>
    <property type="match status" value="6"/>
</dbReference>
<keyword evidence="4" id="KW-1134">Transmembrane beta strand</keyword>
<feature type="region of interest" description="Disordered" evidence="11">
    <location>
        <begin position="68"/>
        <end position="109"/>
    </location>
</feature>
<reference evidence="13 14" key="1">
    <citation type="journal article" date="2011" name="J. Exp. Med.">
        <title>A live-attenuated chlamydial vaccine protects against trachoma in nonhuman primates.</title>
        <authorList>
            <person name="Kari L."/>
            <person name="Whitmire W.M."/>
            <person name="Olivares-Zavaleta N."/>
            <person name="Goheen M.M."/>
            <person name="Taylor L.D."/>
            <person name="Carlson J.H."/>
            <person name="Sturdevant G.L."/>
            <person name="Lu C."/>
            <person name="Bakios L.E."/>
            <person name="Randall L.B."/>
            <person name="Parnell M.J."/>
            <person name="Zhong G."/>
            <person name="Caldwell H.D."/>
        </authorList>
    </citation>
    <scope>NUCLEOTIDE SEQUENCE [LARGE SCALE GENOMIC DNA]</scope>
    <source>
        <strain evidence="13 14">A2497</strain>
    </source>
</reference>
<evidence type="ECO:0000259" key="12">
    <source>
        <dbReference type="PROSITE" id="PS51208"/>
    </source>
</evidence>
<dbReference type="PANTHER" id="PTHR19862:SF14">
    <property type="entry name" value="WD REPEAT-CONTAINING PROTEIN 48"/>
    <property type="match status" value="1"/>
</dbReference>
<feature type="compositionally biased region" description="Low complexity" evidence="11">
    <location>
        <begin position="1320"/>
        <end position="1332"/>
    </location>
</feature>
<feature type="compositionally biased region" description="Low complexity" evidence="11">
    <location>
        <begin position="413"/>
        <end position="427"/>
    </location>
</feature>
<evidence type="ECO:0000256" key="7">
    <source>
        <dbReference type="ARBA" id="ARBA00022692"/>
    </source>
</evidence>
<dbReference type="GO" id="GO:0043130">
    <property type="term" value="F:ubiquitin binding"/>
    <property type="evidence" value="ECO:0007669"/>
    <property type="project" value="TreeGrafter"/>
</dbReference>
<feature type="region of interest" description="Disordered" evidence="11">
    <location>
        <begin position="190"/>
        <end position="235"/>
    </location>
</feature>
<dbReference type="PANTHER" id="PTHR19862">
    <property type="entry name" value="WD REPEAT-CONTAINING PROTEIN 48"/>
    <property type="match status" value="1"/>
</dbReference>
<feature type="compositionally biased region" description="Low complexity" evidence="11">
    <location>
        <begin position="68"/>
        <end position="105"/>
    </location>
</feature>
<dbReference type="GO" id="GO:0009279">
    <property type="term" value="C:cell outer membrane"/>
    <property type="evidence" value="ECO:0007669"/>
    <property type="project" value="UniProtKB-SubCell"/>
</dbReference>
<feature type="region of interest" description="Disordered" evidence="11">
    <location>
        <begin position="1299"/>
        <end position="1332"/>
    </location>
</feature>
<dbReference type="GO" id="GO:0000724">
    <property type="term" value="P:double-strand break repair via homologous recombination"/>
    <property type="evidence" value="ECO:0007669"/>
    <property type="project" value="TreeGrafter"/>
</dbReference>
<dbReference type="PROSITE" id="PS51208">
    <property type="entry name" value="AUTOTRANSPORTER"/>
    <property type="match status" value="1"/>
</dbReference>
<proteinExistence type="inferred from homology"/>
<dbReference type="PATRIC" id="fig|580047.4.peg.457"/>
<organism evidence="13 14">
    <name type="scientific">Chlamydia trachomatis serovar A (strain A2497)</name>
    <dbReference type="NCBI Taxonomy" id="580047"/>
    <lineage>
        <taxon>Bacteria</taxon>
        <taxon>Pseudomonadati</taxon>
        <taxon>Chlamydiota</taxon>
        <taxon>Chlamydiia</taxon>
        <taxon>Chlamydiales</taxon>
        <taxon>Chlamydiaceae</taxon>
        <taxon>Chlamydia/Chlamydophila group</taxon>
        <taxon>Chlamydia</taxon>
    </lineage>
</organism>
<keyword evidence="5" id="KW-0134">Cell wall</keyword>
<evidence type="ECO:0000256" key="11">
    <source>
        <dbReference type="SAM" id="MobiDB-lite"/>
    </source>
</evidence>
<dbReference type="SMART" id="SM00710">
    <property type="entry name" value="PbH1"/>
    <property type="match status" value="9"/>
</dbReference>
<feature type="region of interest" description="Disordered" evidence="11">
    <location>
        <begin position="397"/>
        <end position="438"/>
    </location>
</feature>
<dbReference type="InterPro" id="IPR003368">
    <property type="entry name" value="POMP_repeat"/>
</dbReference>
<dbReference type="Pfam" id="PF02415">
    <property type="entry name" value="Chlam_PMP"/>
    <property type="match status" value="5"/>
</dbReference>
<comment type="subcellular location">
    <subcellularLocation>
        <location evidence="2">Cell outer membrane</location>
        <topology evidence="2">Peripheral membrane protein</topology>
        <orientation evidence="2">Extracellular side</orientation>
    </subcellularLocation>
    <subcellularLocation>
        <location evidence="1">Secreted</location>
        <location evidence="1">Cell wall</location>
    </subcellularLocation>
</comment>
<protein>
    <submittedName>
        <fullName evidence="13">Polymorphic outer membrane protein</fullName>
    </submittedName>
</protein>